<dbReference type="GO" id="GO:0035861">
    <property type="term" value="C:site of double-strand break"/>
    <property type="evidence" value="ECO:0007669"/>
    <property type="project" value="TreeGrafter"/>
</dbReference>
<dbReference type="GO" id="GO:0044774">
    <property type="term" value="P:mitotic DNA integrity checkpoint signaling"/>
    <property type="evidence" value="ECO:0007669"/>
    <property type="project" value="TreeGrafter"/>
</dbReference>
<dbReference type="GO" id="GO:0000014">
    <property type="term" value="F:single-stranded DNA endodeoxyribonuclease activity"/>
    <property type="evidence" value="ECO:0007669"/>
    <property type="project" value="TreeGrafter"/>
</dbReference>
<keyword evidence="1" id="KW-1185">Reference proteome</keyword>
<evidence type="ECO:0000313" key="2">
    <source>
        <dbReference type="WBParaSite" id="HCON_00144690-00001"/>
    </source>
</evidence>
<dbReference type="PANTHER" id="PTHR46060:SF2">
    <property type="entry name" value="HISTONE-LYSINE N-METHYLTRANSFERASE SETMAR"/>
    <property type="match status" value="1"/>
</dbReference>
<dbReference type="GO" id="GO:0003697">
    <property type="term" value="F:single-stranded DNA binding"/>
    <property type="evidence" value="ECO:0007669"/>
    <property type="project" value="TreeGrafter"/>
</dbReference>
<dbReference type="OrthoDB" id="616263at2759"/>
<evidence type="ECO:0000313" key="1">
    <source>
        <dbReference type="Proteomes" id="UP000025227"/>
    </source>
</evidence>
<dbReference type="GO" id="GO:0005634">
    <property type="term" value="C:nucleus"/>
    <property type="evidence" value="ECO:0007669"/>
    <property type="project" value="TreeGrafter"/>
</dbReference>
<dbReference type="WBParaSite" id="HCON_00144690-00001">
    <property type="protein sequence ID" value="HCON_00144690-00001"/>
    <property type="gene ID" value="HCON_00144690"/>
</dbReference>
<protein>
    <submittedName>
        <fullName evidence="2">Histone-lysine N-methyltransferase SETMAR</fullName>
    </submittedName>
</protein>
<dbReference type="GO" id="GO:0006303">
    <property type="term" value="P:double-strand break repair via nonhomologous end joining"/>
    <property type="evidence" value="ECO:0007669"/>
    <property type="project" value="TreeGrafter"/>
</dbReference>
<dbReference type="InterPro" id="IPR052709">
    <property type="entry name" value="Transposase-MT_Hybrid"/>
</dbReference>
<dbReference type="GO" id="GO:0003690">
    <property type="term" value="F:double-stranded DNA binding"/>
    <property type="evidence" value="ECO:0007669"/>
    <property type="project" value="TreeGrafter"/>
</dbReference>
<dbReference type="AlphaFoldDB" id="A0A7I4YV66"/>
<accession>A0A7I4YV66</accession>
<proteinExistence type="predicted"/>
<dbReference type="GO" id="GO:0046975">
    <property type="term" value="F:histone H3K36 methyltransferase activity"/>
    <property type="evidence" value="ECO:0007669"/>
    <property type="project" value="TreeGrafter"/>
</dbReference>
<dbReference type="Gene3D" id="3.30.420.10">
    <property type="entry name" value="Ribonuclease H-like superfamily/Ribonuclease H"/>
    <property type="match status" value="1"/>
</dbReference>
<dbReference type="InterPro" id="IPR036397">
    <property type="entry name" value="RNaseH_sf"/>
</dbReference>
<dbReference type="GO" id="GO:0000793">
    <property type="term" value="C:condensed chromosome"/>
    <property type="evidence" value="ECO:0007669"/>
    <property type="project" value="TreeGrafter"/>
</dbReference>
<dbReference type="GO" id="GO:0015074">
    <property type="term" value="P:DNA integration"/>
    <property type="evidence" value="ECO:0007669"/>
    <property type="project" value="TreeGrafter"/>
</dbReference>
<dbReference type="Proteomes" id="UP000025227">
    <property type="component" value="Unplaced"/>
</dbReference>
<dbReference type="PANTHER" id="PTHR46060">
    <property type="entry name" value="MARINER MOS1 TRANSPOSASE-LIKE PROTEIN"/>
    <property type="match status" value="1"/>
</dbReference>
<name>A0A7I4YV66_HAECO</name>
<dbReference type="OMA" id="ISICHLL"/>
<sequence length="132" mass="15560">MEIEEQVGRPSLLDHDVLLRAVEEDRRQPLREMAKKMGVSQTVVTAHLNLLGMVKKLDKWVPHDFTEQQQLKCSKVSSSLLRRDDNETFLHRIVTCDEKWILYDDRKRSAQWVSVDEPPKNFPNQVYTSQRQ</sequence>
<dbReference type="GO" id="GO:0000729">
    <property type="term" value="P:DNA double-strand break processing"/>
    <property type="evidence" value="ECO:0007669"/>
    <property type="project" value="TreeGrafter"/>
</dbReference>
<dbReference type="GO" id="GO:0044547">
    <property type="term" value="F:DNA topoisomerase binding"/>
    <property type="evidence" value="ECO:0007669"/>
    <property type="project" value="TreeGrafter"/>
</dbReference>
<reference evidence="2" key="1">
    <citation type="submission" date="2020-12" db="UniProtKB">
        <authorList>
            <consortium name="WormBaseParasite"/>
        </authorList>
    </citation>
    <scope>IDENTIFICATION</scope>
    <source>
        <strain evidence="2">MHco3</strain>
    </source>
</reference>
<dbReference type="GO" id="GO:0031297">
    <property type="term" value="P:replication fork processing"/>
    <property type="evidence" value="ECO:0007669"/>
    <property type="project" value="TreeGrafter"/>
</dbReference>
<dbReference type="GO" id="GO:0042800">
    <property type="term" value="F:histone H3K4 methyltransferase activity"/>
    <property type="evidence" value="ECO:0007669"/>
    <property type="project" value="TreeGrafter"/>
</dbReference>
<organism evidence="1 2">
    <name type="scientific">Haemonchus contortus</name>
    <name type="common">Barber pole worm</name>
    <dbReference type="NCBI Taxonomy" id="6289"/>
    <lineage>
        <taxon>Eukaryota</taxon>
        <taxon>Metazoa</taxon>
        <taxon>Ecdysozoa</taxon>
        <taxon>Nematoda</taxon>
        <taxon>Chromadorea</taxon>
        <taxon>Rhabditida</taxon>
        <taxon>Rhabditina</taxon>
        <taxon>Rhabditomorpha</taxon>
        <taxon>Strongyloidea</taxon>
        <taxon>Trichostrongylidae</taxon>
        <taxon>Haemonchus</taxon>
    </lineage>
</organism>